<dbReference type="AlphaFoldDB" id="A0A0C3ATM9"/>
<keyword evidence="7" id="KW-0479">Metal-binding</keyword>
<dbReference type="InterPro" id="IPR011009">
    <property type="entry name" value="Kinase-like_dom_sf"/>
</dbReference>
<dbReference type="InterPro" id="IPR011047">
    <property type="entry name" value="Quinoprotein_ADH-like_sf"/>
</dbReference>
<keyword evidence="10" id="KW-0418">Kinase</keyword>
<keyword evidence="12" id="KW-0067">ATP-binding</keyword>
<dbReference type="GO" id="GO:0046872">
    <property type="term" value="F:metal ion binding"/>
    <property type="evidence" value="ECO:0007669"/>
    <property type="project" value="UniProtKB-KW"/>
</dbReference>
<feature type="domain" description="KEN" evidence="22">
    <location>
        <begin position="1026"/>
        <end position="1158"/>
    </location>
</feature>
<dbReference type="PROSITE" id="PS51392">
    <property type="entry name" value="KEN"/>
    <property type="match status" value="1"/>
</dbReference>
<comment type="cofactor">
    <cofactor evidence="1">
        <name>Mg(2+)</name>
        <dbReference type="ChEBI" id="CHEBI:18420"/>
    </cofactor>
</comment>
<evidence type="ECO:0000313" key="24">
    <source>
        <dbReference type="Proteomes" id="UP000054097"/>
    </source>
</evidence>
<keyword evidence="4" id="KW-0723">Serine/threonine-protein kinase</keyword>
<evidence type="ECO:0000256" key="19">
    <source>
        <dbReference type="SAM" id="MobiDB-lite"/>
    </source>
</evidence>
<sequence length="1160" mass="127610">MIQTSLIAFLLLCIWRSLVLAQQHDDEGLALAQLSRGRSGPSGQDGSIRISRVERPEDLTFEAPSLTEADLDVLGNLELSDTVLLASIDGRFHAVNRTTGSAIWSMEDDSNSNPSQTLLHNLVRTDHNPSSDTPIDSDDQELYVIEPQSGDIFILSPDGSDSQEPLRRLPYSVPQLVEHSPFVIDEPNRVFVGMKETSIIEVDLDQGIIKSVMSGTKSWHNDGEINDDDGYQRRSDRRIVQIGRTDYTIKVFYHSTLLQTLSFSTYGPNNVNKPLQNVWKRTPDDVYLQPSWDHTTYAFSSLGESALWIKRFKHPVVAVFDVVLQDSGNGTSAKPLVLLQPRPKLHELFPTRAAQIDMTRDKTFVNQIGNSLWAMGHLNYPLVNIATVSPSPPRLIGSASNGGHGCVGVECFLGARYTEREGANSRISRLIEAGPAHSNDGPHLVARDGDEAALDNPEPTSLEIAAIPSPSRSGTLGPDGSYIGLQSQQDNTRPKAAGTPFWTLALPFAGGFVAIWLLLRKFMKTTPTTSTRHNHLIQPLQASGSSTDVTTALLAPRSHSRHPSASGGTYATYAGATTYTVPDTESPSPRDDSNNTNEKRNSLSMKNAEEANLSLALEEARVGAGLGLPVDVKDADDSDGEDADAQDGKKKTRRGGRGKKKKNKQKNPAPTSQDGTGPSATSGQNSGQDSGSHSSEYVMVDSQPRADTSSAKMELPLPVTSSSSSLVVTSKVLGYGSHGTIVYEGALQGRAVAVKRLLQDFVTLASHEVSLLLQADDHPNVIRYFFSMTRDSFLYIALELCPCSLADLIETPNKHPAINASFEPKRALQQITQGLRHLHNLKLVHRDIKPQNILVSRPNRDGHHRMLISDFGLCKKLEVDQTSFLPTSAGGQSLFAAGTPGWRAPEILRGDVSLDEEAVANAGSGSGSGSNSGSNNGKVARLTKSVDIFALGCLFYYTLVNGEHPFGEKYTREVNILKGNMNLEGLDRFGEEGVEACNLIEWMLEQEPKSRPDTEAILVHPFFWTPARRLTFLQDASDRFEIMEREPRDAGLVALETGAFDVVGADWHKRLDKIFIENLGKYRKYQGNSVQDLLRALRNKKHHYQDLPDNVKRHLGPLPDGFLSYFTRRFPELFLHVHSVISELPLRHEPMFKSYFELEQ</sequence>
<evidence type="ECO:0000256" key="20">
    <source>
        <dbReference type="SAM" id="SignalP"/>
    </source>
</evidence>
<dbReference type="InterPro" id="IPR010513">
    <property type="entry name" value="KEN_dom"/>
</dbReference>
<dbReference type="GO" id="GO:0051082">
    <property type="term" value="F:unfolded protein binding"/>
    <property type="evidence" value="ECO:0007669"/>
    <property type="project" value="TreeGrafter"/>
</dbReference>
<dbReference type="FunFam" id="1.20.1440.180:FF:000002">
    <property type="entry name" value="Serine/threonine-protein kinase/endoribonuclease IRE1"/>
    <property type="match status" value="1"/>
</dbReference>
<dbReference type="FunFam" id="3.30.200.20:FF:000077">
    <property type="entry name" value="Putative Serine/threonine-protein kinase/endoribonuclease IRE1"/>
    <property type="match status" value="1"/>
</dbReference>
<evidence type="ECO:0000259" key="22">
    <source>
        <dbReference type="PROSITE" id="PS51392"/>
    </source>
</evidence>
<dbReference type="PROSITE" id="PS00108">
    <property type="entry name" value="PROTEIN_KINASE_ST"/>
    <property type="match status" value="1"/>
</dbReference>
<gene>
    <name evidence="23" type="ORF">M408DRAFT_329839</name>
</gene>
<evidence type="ECO:0000256" key="18">
    <source>
        <dbReference type="ARBA" id="ARBA00048977"/>
    </source>
</evidence>
<feature type="compositionally biased region" description="Basic and acidic residues" evidence="19">
    <location>
        <begin position="588"/>
        <end position="601"/>
    </location>
</feature>
<dbReference type="InterPro" id="IPR038357">
    <property type="entry name" value="KEN_sf"/>
</dbReference>
<dbReference type="PANTHER" id="PTHR13954:SF6">
    <property type="entry name" value="NON-SPECIFIC SERINE_THREONINE PROTEIN KINASE"/>
    <property type="match status" value="1"/>
</dbReference>
<reference evidence="24" key="2">
    <citation type="submission" date="2015-01" db="EMBL/GenBank/DDBJ databases">
        <title>Evolutionary Origins and Diversification of the Mycorrhizal Mutualists.</title>
        <authorList>
            <consortium name="DOE Joint Genome Institute"/>
            <consortium name="Mycorrhizal Genomics Consortium"/>
            <person name="Kohler A."/>
            <person name="Kuo A."/>
            <person name="Nagy L.G."/>
            <person name="Floudas D."/>
            <person name="Copeland A."/>
            <person name="Barry K.W."/>
            <person name="Cichocki N."/>
            <person name="Veneault-Fourrey C."/>
            <person name="LaButti K."/>
            <person name="Lindquist E.A."/>
            <person name="Lipzen A."/>
            <person name="Lundell T."/>
            <person name="Morin E."/>
            <person name="Murat C."/>
            <person name="Riley R."/>
            <person name="Ohm R."/>
            <person name="Sun H."/>
            <person name="Tunlid A."/>
            <person name="Henrissat B."/>
            <person name="Grigoriev I.V."/>
            <person name="Hibbett D.S."/>
            <person name="Martin F."/>
        </authorList>
    </citation>
    <scope>NUCLEOTIDE SEQUENCE [LARGE SCALE GENOMIC DNA]</scope>
    <source>
        <strain evidence="24">MAFF 305830</strain>
    </source>
</reference>
<name>A0A0C3ATM9_SERVB</name>
<organism evidence="23 24">
    <name type="scientific">Serendipita vermifera MAFF 305830</name>
    <dbReference type="NCBI Taxonomy" id="933852"/>
    <lineage>
        <taxon>Eukaryota</taxon>
        <taxon>Fungi</taxon>
        <taxon>Dikarya</taxon>
        <taxon>Basidiomycota</taxon>
        <taxon>Agaricomycotina</taxon>
        <taxon>Agaricomycetes</taxon>
        <taxon>Sebacinales</taxon>
        <taxon>Serendipitaceae</taxon>
        <taxon>Serendipita</taxon>
    </lineage>
</organism>
<evidence type="ECO:0000256" key="3">
    <source>
        <dbReference type="ARBA" id="ARBA00012513"/>
    </source>
</evidence>
<evidence type="ECO:0000256" key="12">
    <source>
        <dbReference type="ARBA" id="ARBA00022840"/>
    </source>
</evidence>
<evidence type="ECO:0000256" key="14">
    <source>
        <dbReference type="ARBA" id="ARBA00022989"/>
    </source>
</evidence>
<dbReference type="GO" id="GO:0036498">
    <property type="term" value="P:IRE1-mediated unfolded protein response"/>
    <property type="evidence" value="ECO:0007669"/>
    <property type="project" value="TreeGrafter"/>
</dbReference>
<dbReference type="Gene3D" id="1.10.510.10">
    <property type="entry name" value="Transferase(Phosphotransferase) domain 1"/>
    <property type="match status" value="1"/>
</dbReference>
<evidence type="ECO:0000256" key="15">
    <source>
        <dbReference type="ARBA" id="ARBA00023136"/>
    </source>
</evidence>
<dbReference type="Gene3D" id="1.20.1440.180">
    <property type="entry name" value="KEN domain"/>
    <property type="match status" value="1"/>
</dbReference>
<comment type="catalytic activity">
    <reaction evidence="17">
        <text>L-threonyl-[protein] + ATP = O-phospho-L-threonyl-[protein] + ADP + H(+)</text>
        <dbReference type="Rhea" id="RHEA:46608"/>
        <dbReference type="Rhea" id="RHEA-COMP:11060"/>
        <dbReference type="Rhea" id="RHEA-COMP:11605"/>
        <dbReference type="ChEBI" id="CHEBI:15378"/>
        <dbReference type="ChEBI" id="CHEBI:30013"/>
        <dbReference type="ChEBI" id="CHEBI:30616"/>
        <dbReference type="ChEBI" id="CHEBI:61977"/>
        <dbReference type="ChEBI" id="CHEBI:456216"/>
        <dbReference type="EC" id="2.7.11.1"/>
    </reaction>
    <physiologicalReaction direction="left-to-right" evidence="17">
        <dbReference type="Rhea" id="RHEA:46609"/>
    </physiologicalReaction>
</comment>
<reference evidence="23 24" key="1">
    <citation type="submission" date="2014-04" db="EMBL/GenBank/DDBJ databases">
        <authorList>
            <consortium name="DOE Joint Genome Institute"/>
            <person name="Kuo A."/>
            <person name="Zuccaro A."/>
            <person name="Kohler A."/>
            <person name="Nagy L.G."/>
            <person name="Floudas D."/>
            <person name="Copeland A."/>
            <person name="Barry K.W."/>
            <person name="Cichocki N."/>
            <person name="Veneault-Fourrey C."/>
            <person name="LaButti K."/>
            <person name="Lindquist E.A."/>
            <person name="Lipzen A."/>
            <person name="Lundell T."/>
            <person name="Morin E."/>
            <person name="Murat C."/>
            <person name="Sun H."/>
            <person name="Tunlid A."/>
            <person name="Henrissat B."/>
            <person name="Grigoriev I.V."/>
            <person name="Hibbett D.S."/>
            <person name="Martin F."/>
            <person name="Nordberg H.P."/>
            <person name="Cantor M.N."/>
            <person name="Hua S.X."/>
        </authorList>
    </citation>
    <scope>NUCLEOTIDE SEQUENCE [LARGE SCALE GENOMIC DNA]</scope>
    <source>
        <strain evidence="23 24">MAFF 305830</strain>
    </source>
</reference>
<evidence type="ECO:0000256" key="11">
    <source>
        <dbReference type="ARBA" id="ARBA00022801"/>
    </source>
</evidence>
<dbReference type="GO" id="GO:0016787">
    <property type="term" value="F:hydrolase activity"/>
    <property type="evidence" value="ECO:0007669"/>
    <property type="project" value="UniProtKB-KW"/>
</dbReference>
<dbReference type="Proteomes" id="UP000054097">
    <property type="component" value="Unassembled WGS sequence"/>
</dbReference>
<comment type="subcellular location">
    <subcellularLocation>
        <location evidence="2">Membrane</location>
        <topology evidence="2">Single-pass type I membrane protein</topology>
    </subcellularLocation>
</comment>
<protein>
    <recommendedName>
        <fullName evidence="3">non-specific serine/threonine protein kinase</fullName>
        <ecNumber evidence="3">2.7.11.1</ecNumber>
    </recommendedName>
</protein>
<evidence type="ECO:0000256" key="13">
    <source>
        <dbReference type="ARBA" id="ARBA00022842"/>
    </source>
</evidence>
<keyword evidence="5" id="KW-0808">Transferase</keyword>
<dbReference type="SUPFAM" id="SSF56112">
    <property type="entry name" value="Protein kinase-like (PK-like)"/>
    <property type="match status" value="1"/>
</dbReference>
<dbReference type="SUPFAM" id="SSF50998">
    <property type="entry name" value="Quinoprotein alcohol dehydrogenase-like"/>
    <property type="match status" value="1"/>
</dbReference>
<keyword evidence="15" id="KW-0472">Membrane</keyword>
<evidence type="ECO:0000259" key="21">
    <source>
        <dbReference type="PROSITE" id="PS50011"/>
    </source>
</evidence>
<dbReference type="InterPro" id="IPR008271">
    <property type="entry name" value="Ser/Thr_kinase_AS"/>
</dbReference>
<dbReference type="GO" id="GO:0005524">
    <property type="term" value="F:ATP binding"/>
    <property type="evidence" value="ECO:0007669"/>
    <property type="project" value="UniProtKB-KW"/>
</dbReference>
<feature type="signal peptide" evidence="20">
    <location>
        <begin position="1"/>
        <end position="21"/>
    </location>
</feature>
<evidence type="ECO:0000256" key="2">
    <source>
        <dbReference type="ARBA" id="ARBA00004479"/>
    </source>
</evidence>
<feature type="region of interest" description="Disordered" evidence="19">
    <location>
        <begin position="579"/>
        <end position="604"/>
    </location>
</feature>
<dbReference type="Pfam" id="PF00069">
    <property type="entry name" value="Pkinase"/>
    <property type="match status" value="1"/>
</dbReference>
<keyword evidence="24" id="KW-1185">Reference proteome</keyword>
<accession>A0A0C3ATM9</accession>
<dbReference type="InterPro" id="IPR000719">
    <property type="entry name" value="Prot_kinase_dom"/>
</dbReference>
<keyword evidence="13" id="KW-0460">Magnesium</keyword>
<dbReference type="SMART" id="SM00220">
    <property type="entry name" value="S_TKc"/>
    <property type="match status" value="1"/>
</dbReference>
<dbReference type="GO" id="GO:0004674">
    <property type="term" value="F:protein serine/threonine kinase activity"/>
    <property type="evidence" value="ECO:0007669"/>
    <property type="project" value="UniProtKB-KW"/>
</dbReference>
<dbReference type="STRING" id="933852.A0A0C3ATM9"/>
<evidence type="ECO:0000256" key="5">
    <source>
        <dbReference type="ARBA" id="ARBA00022679"/>
    </source>
</evidence>
<dbReference type="FunFam" id="1.10.510.10:FF:000572">
    <property type="entry name" value="Serine/threonine-protein kinase/endoribonuclease IRE1"/>
    <property type="match status" value="1"/>
</dbReference>
<dbReference type="CDD" id="cd10422">
    <property type="entry name" value="RNase_Ire1"/>
    <property type="match status" value="1"/>
</dbReference>
<evidence type="ECO:0000256" key="17">
    <source>
        <dbReference type="ARBA" id="ARBA00048659"/>
    </source>
</evidence>
<dbReference type="OrthoDB" id="63989at2759"/>
<dbReference type="GO" id="GO:1990604">
    <property type="term" value="C:IRE1-TRAF2-ASK1 complex"/>
    <property type="evidence" value="ECO:0007669"/>
    <property type="project" value="TreeGrafter"/>
</dbReference>
<evidence type="ECO:0000313" key="23">
    <source>
        <dbReference type="EMBL" id="KIM27925.1"/>
    </source>
</evidence>
<comment type="catalytic activity">
    <reaction evidence="18">
        <text>L-seryl-[protein] + ATP = O-phospho-L-seryl-[protein] + ADP + H(+)</text>
        <dbReference type="Rhea" id="RHEA:17989"/>
        <dbReference type="Rhea" id="RHEA-COMP:9863"/>
        <dbReference type="Rhea" id="RHEA-COMP:11604"/>
        <dbReference type="ChEBI" id="CHEBI:15378"/>
        <dbReference type="ChEBI" id="CHEBI:29999"/>
        <dbReference type="ChEBI" id="CHEBI:30616"/>
        <dbReference type="ChEBI" id="CHEBI:83421"/>
        <dbReference type="ChEBI" id="CHEBI:456216"/>
        <dbReference type="EC" id="2.7.11.1"/>
    </reaction>
    <physiologicalReaction direction="left-to-right" evidence="18">
        <dbReference type="Rhea" id="RHEA:17990"/>
    </physiologicalReaction>
</comment>
<feature type="compositionally biased region" description="Polar residues" evidence="19">
    <location>
        <begin position="668"/>
        <end position="695"/>
    </location>
</feature>
<feature type="compositionally biased region" description="Acidic residues" evidence="19">
    <location>
        <begin position="634"/>
        <end position="645"/>
    </location>
</feature>
<evidence type="ECO:0000256" key="4">
    <source>
        <dbReference type="ARBA" id="ARBA00022527"/>
    </source>
</evidence>
<dbReference type="EC" id="2.7.11.1" evidence="3"/>
<keyword evidence="14" id="KW-1133">Transmembrane helix</keyword>
<dbReference type="Gene3D" id="3.30.200.20">
    <property type="entry name" value="Phosphorylase Kinase, domain 1"/>
    <property type="match status" value="1"/>
</dbReference>
<dbReference type="PROSITE" id="PS50011">
    <property type="entry name" value="PROTEIN_KINASE_DOM"/>
    <property type="match status" value="1"/>
</dbReference>
<feature type="chain" id="PRO_5002161349" description="non-specific serine/threonine protein kinase" evidence="20">
    <location>
        <begin position="22"/>
        <end position="1160"/>
    </location>
</feature>
<proteinExistence type="predicted"/>
<evidence type="ECO:0000256" key="10">
    <source>
        <dbReference type="ARBA" id="ARBA00022777"/>
    </source>
</evidence>
<keyword evidence="6" id="KW-0812">Transmembrane</keyword>
<feature type="region of interest" description="Disordered" evidence="19">
    <location>
        <begin position="631"/>
        <end position="695"/>
    </location>
</feature>
<dbReference type="HOGENOM" id="CLU_004875_2_1_1"/>
<evidence type="ECO:0000256" key="6">
    <source>
        <dbReference type="ARBA" id="ARBA00022692"/>
    </source>
</evidence>
<evidence type="ECO:0000256" key="16">
    <source>
        <dbReference type="ARBA" id="ARBA00023180"/>
    </source>
</evidence>
<keyword evidence="16" id="KW-0325">Glycoprotein</keyword>
<keyword evidence="8 20" id="KW-0732">Signal</keyword>
<dbReference type="GO" id="GO:0006397">
    <property type="term" value="P:mRNA processing"/>
    <property type="evidence" value="ECO:0007669"/>
    <property type="project" value="InterPro"/>
</dbReference>
<feature type="compositionally biased region" description="Basic residues" evidence="19">
    <location>
        <begin position="650"/>
        <end position="665"/>
    </location>
</feature>
<evidence type="ECO:0000256" key="9">
    <source>
        <dbReference type="ARBA" id="ARBA00022741"/>
    </source>
</evidence>
<keyword evidence="9" id="KW-0547">Nucleotide-binding</keyword>
<dbReference type="GO" id="GO:0004521">
    <property type="term" value="F:RNA endonuclease activity"/>
    <property type="evidence" value="ECO:0007669"/>
    <property type="project" value="InterPro"/>
</dbReference>
<evidence type="ECO:0000256" key="7">
    <source>
        <dbReference type="ARBA" id="ARBA00022723"/>
    </source>
</evidence>
<dbReference type="Gene3D" id="2.130.10.10">
    <property type="entry name" value="YVTN repeat-like/Quinoprotein amine dehydrogenase"/>
    <property type="match status" value="1"/>
</dbReference>
<evidence type="ECO:0000256" key="8">
    <source>
        <dbReference type="ARBA" id="ARBA00022729"/>
    </source>
</evidence>
<evidence type="ECO:0000256" key="1">
    <source>
        <dbReference type="ARBA" id="ARBA00001946"/>
    </source>
</evidence>
<dbReference type="PANTHER" id="PTHR13954">
    <property type="entry name" value="IRE1-RELATED"/>
    <property type="match status" value="1"/>
</dbReference>
<dbReference type="InterPro" id="IPR015943">
    <property type="entry name" value="WD40/YVTN_repeat-like_dom_sf"/>
</dbReference>
<keyword evidence="11" id="KW-0378">Hydrolase</keyword>
<dbReference type="Pfam" id="PF06479">
    <property type="entry name" value="Ribonuc_2-5A"/>
    <property type="match status" value="1"/>
</dbReference>
<dbReference type="GO" id="GO:0070059">
    <property type="term" value="P:intrinsic apoptotic signaling pathway in response to endoplasmic reticulum stress"/>
    <property type="evidence" value="ECO:0007669"/>
    <property type="project" value="TreeGrafter"/>
</dbReference>
<dbReference type="SMART" id="SM00580">
    <property type="entry name" value="PUG"/>
    <property type="match status" value="1"/>
</dbReference>
<dbReference type="InterPro" id="IPR045133">
    <property type="entry name" value="IRE1/2-like"/>
</dbReference>
<dbReference type="EMBL" id="KN824296">
    <property type="protein sequence ID" value="KIM27925.1"/>
    <property type="molecule type" value="Genomic_DNA"/>
</dbReference>
<feature type="domain" description="Protein kinase" evidence="21">
    <location>
        <begin position="727"/>
        <end position="1023"/>
    </location>
</feature>